<dbReference type="InterPro" id="IPR001680">
    <property type="entry name" value="WD40_rpt"/>
</dbReference>
<dbReference type="STRING" id="57577.A0A2K3PPH3"/>
<organism evidence="3 4">
    <name type="scientific">Trifolium pratense</name>
    <name type="common">Red clover</name>
    <dbReference type="NCBI Taxonomy" id="57577"/>
    <lineage>
        <taxon>Eukaryota</taxon>
        <taxon>Viridiplantae</taxon>
        <taxon>Streptophyta</taxon>
        <taxon>Embryophyta</taxon>
        <taxon>Tracheophyta</taxon>
        <taxon>Spermatophyta</taxon>
        <taxon>Magnoliopsida</taxon>
        <taxon>eudicotyledons</taxon>
        <taxon>Gunneridae</taxon>
        <taxon>Pentapetalae</taxon>
        <taxon>rosids</taxon>
        <taxon>fabids</taxon>
        <taxon>Fabales</taxon>
        <taxon>Fabaceae</taxon>
        <taxon>Papilionoideae</taxon>
        <taxon>50 kb inversion clade</taxon>
        <taxon>NPAAA clade</taxon>
        <taxon>Hologalegina</taxon>
        <taxon>IRL clade</taxon>
        <taxon>Trifolieae</taxon>
        <taxon>Trifolium</taxon>
    </lineage>
</organism>
<feature type="compositionally biased region" description="Basic and acidic residues" evidence="2">
    <location>
        <begin position="136"/>
        <end position="147"/>
    </location>
</feature>
<gene>
    <name evidence="3" type="ORF">L195_g013928</name>
</gene>
<dbReference type="Gene3D" id="2.130.10.10">
    <property type="entry name" value="YVTN repeat-like/Quinoprotein amine dehydrogenase"/>
    <property type="match status" value="2"/>
</dbReference>
<evidence type="ECO:0000256" key="1">
    <source>
        <dbReference type="PROSITE-ProRule" id="PRU00221"/>
    </source>
</evidence>
<proteinExistence type="predicted"/>
<reference evidence="3 4" key="2">
    <citation type="journal article" date="2017" name="Front. Plant Sci.">
        <title>Gene Classification and Mining of Molecular Markers Useful in Red Clover (Trifolium pratense) Breeding.</title>
        <authorList>
            <person name="Istvanek J."/>
            <person name="Dluhosova J."/>
            <person name="Dluhos P."/>
            <person name="Patkova L."/>
            <person name="Nedelnik J."/>
            <person name="Repkova J."/>
        </authorList>
    </citation>
    <scope>NUCLEOTIDE SEQUENCE [LARGE SCALE GENOMIC DNA]</scope>
    <source>
        <strain evidence="4">cv. Tatra</strain>
        <tissue evidence="3">Young leaves</tissue>
    </source>
</reference>
<dbReference type="PANTHER" id="PTHR47232:SF1">
    <property type="entry name" value="TRANSDUCIN FAMILY PROTEIN _ WD-40 REPEAT FAMILY PROTEIN"/>
    <property type="match status" value="1"/>
</dbReference>
<feature type="compositionally biased region" description="Polar residues" evidence="2">
    <location>
        <begin position="115"/>
        <end position="135"/>
    </location>
</feature>
<dbReference type="EMBL" id="ASHM01009159">
    <property type="protein sequence ID" value="PNY17190.1"/>
    <property type="molecule type" value="Genomic_DNA"/>
</dbReference>
<name>A0A2K3PPH3_TRIPR</name>
<dbReference type="AlphaFoldDB" id="A0A2K3PPH3"/>
<evidence type="ECO:0000313" key="3">
    <source>
        <dbReference type="EMBL" id="PNY17190.1"/>
    </source>
</evidence>
<feature type="region of interest" description="Disordered" evidence="2">
    <location>
        <begin position="1"/>
        <end position="23"/>
    </location>
</feature>
<accession>A0A2K3PPH3</accession>
<keyword evidence="1" id="KW-0853">WD repeat</keyword>
<dbReference type="SUPFAM" id="SSF50978">
    <property type="entry name" value="WD40 repeat-like"/>
    <property type="match status" value="1"/>
</dbReference>
<dbReference type="Pfam" id="PF00400">
    <property type="entry name" value="WD40"/>
    <property type="match status" value="2"/>
</dbReference>
<dbReference type="SMART" id="SM00320">
    <property type="entry name" value="WD40"/>
    <property type="match status" value="5"/>
</dbReference>
<dbReference type="PANTHER" id="PTHR47232">
    <property type="entry name" value="TRANSDUCIN FAMILY PROTEIN / WD-40 REPEAT FAMILY PROTEIN"/>
    <property type="match status" value="1"/>
</dbReference>
<evidence type="ECO:0000256" key="2">
    <source>
        <dbReference type="SAM" id="MobiDB-lite"/>
    </source>
</evidence>
<protein>
    <submittedName>
        <fullName evidence="3">U5 small nuclear ribonucleoprotein 40 kDa-like protein</fullName>
    </submittedName>
</protein>
<dbReference type="InterPro" id="IPR015943">
    <property type="entry name" value="WD40/YVTN_repeat-like_dom_sf"/>
</dbReference>
<dbReference type="InterPro" id="IPR036322">
    <property type="entry name" value="WD40_repeat_dom_sf"/>
</dbReference>
<reference evidence="3 4" key="1">
    <citation type="journal article" date="2014" name="Am. J. Bot.">
        <title>Genome assembly and annotation for red clover (Trifolium pratense; Fabaceae).</title>
        <authorList>
            <person name="Istvanek J."/>
            <person name="Jaros M."/>
            <person name="Krenek A."/>
            <person name="Repkova J."/>
        </authorList>
    </citation>
    <scope>NUCLEOTIDE SEQUENCE [LARGE SCALE GENOMIC DNA]</scope>
    <source>
        <strain evidence="4">cv. Tatra</strain>
        <tissue evidence="3">Young leaves</tissue>
    </source>
</reference>
<evidence type="ECO:0000313" key="4">
    <source>
        <dbReference type="Proteomes" id="UP000236291"/>
    </source>
</evidence>
<comment type="caution">
    <text evidence="3">The sequence shown here is derived from an EMBL/GenBank/DDBJ whole genome shotgun (WGS) entry which is preliminary data.</text>
</comment>
<dbReference type="ExpressionAtlas" id="A0A2K3PPH3">
    <property type="expression patterns" value="baseline"/>
</dbReference>
<dbReference type="GO" id="GO:1990904">
    <property type="term" value="C:ribonucleoprotein complex"/>
    <property type="evidence" value="ECO:0007669"/>
    <property type="project" value="UniProtKB-KW"/>
</dbReference>
<dbReference type="Proteomes" id="UP000236291">
    <property type="component" value="Unassembled WGS sequence"/>
</dbReference>
<dbReference type="PROSITE" id="PS50082">
    <property type="entry name" value="WD_REPEATS_2"/>
    <property type="match status" value="1"/>
</dbReference>
<keyword evidence="3" id="KW-0687">Ribonucleoprotein</keyword>
<feature type="repeat" description="WD" evidence="1">
    <location>
        <begin position="180"/>
        <end position="222"/>
    </location>
</feature>
<sequence>MVLSHHQEQELHPVRRREEHQEHEQEEEALLALVKHRHYQVRELRYCVSTYTAKLREAEEKLRSSQSKLAFFQGKTNGKTKHGSNSFNFNHKNETPSKIHHQSKPQSARLPDSAKASTNSSNYETNRSTFSTQRLPTEKDDVRGTKRKFEMKGQKDLVPLIGRRSLAQMVNYGMGSSYISSLHTRKLRNLALCPVNDQHFVTSALDGVVRLWEVHSRGLTANILSTTDCATEEQKRWPEDIAWHPDGKSLFSVYSADSQDSQISVTKFKEGERVRILRLVMQVLFYSLDAAVGRKSAQVSFLEDKPHVKGAINSIVFLPWENTCFATAGTDHSVMIWSENVEKKWKPEALHKNFHTSAVMGVAGVQHKKLVLSVGKDRRILGYNAEEGKQDFMVQVDSKCLSILPNPRDFNLFMVQTGTHDKQLRLFDIRLKHKEVHAFGWKQDSSDTQSALVNQDWSPSGLYITSGSADPLIHIFDIRYNGHKPSQSIEAHKKRVFKAMWHQSLPLLISISSDLNIGLHHLVNA</sequence>
<feature type="region of interest" description="Disordered" evidence="2">
    <location>
        <begin position="72"/>
        <end position="147"/>
    </location>
</feature>